<sequence>MAEENETVTEVSDKIIEEVGKNDEEYAYLDRGGFSSEKFKIELRGLPKFYGIAELKKLMNQKLGLNTSKIKRPKNGSHWLYACFQNDEERTKAIQALNGYSWKGKTLIAEEAKPAPDPFVKKRKQDEEDTDPHKKRKEDDNKSQEERLKDATTPYWNMPYEQQLKLKEKEIKNILMKFDNEIWKIDKSRRNDIESKRKLHQGLSFELKPIEKSPVTEGYRNKCEFTVGIDEETKLPTVGFRLGSYVTGTVGVGPIHAMIHISEQTKKAVLLFQEFVRKSSLAPFSPADYSGHWRYLTVRDSTSTGEVMLIVVMHPQNLTESELDKIKSDLKEHFSSEEAIACGIKSLYFELALKRRVGEDGAKPEHLSGSTHIIDNILGKQFRISPEAFFQVNTAGADVLYQSAIDMSRVREDSTVVDICCGTGTIGLCFAKHCSKVLGLEMVAEAVKDARANAELNNIDNCEFFAGKAEDVLPSVLARATGDDVIAIVDPPRAGLHMRAVTQLRNTRKVKRLVYISCSPASAVKNFIDLSRASSKTLRGAPFLPVRAVPVDMFPQTKHVELAILFERENSSETSEGETAIPQDVKDKEDGSKEVINDENNDTNVA</sequence>
<dbReference type="SUPFAM" id="SSF54928">
    <property type="entry name" value="RNA-binding domain, RBD"/>
    <property type="match status" value="1"/>
</dbReference>
<dbReference type="CDD" id="cd02440">
    <property type="entry name" value="AdoMet_MTases"/>
    <property type="match status" value="1"/>
</dbReference>
<feature type="compositionally biased region" description="Acidic residues" evidence="8">
    <location>
        <begin position="597"/>
        <end position="606"/>
    </location>
</feature>
<evidence type="ECO:0000256" key="6">
    <source>
        <dbReference type="PROSITE-ProRule" id="PRU01024"/>
    </source>
</evidence>
<dbReference type="InterPro" id="IPR029063">
    <property type="entry name" value="SAM-dependent_MTases_sf"/>
</dbReference>
<comment type="catalytic activity">
    <reaction evidence="5">
        <text>uridine(54) in tRNA + S-adenosyl-L-methionine = 5-methyluridine(54) in tRNA + S-adenosyl-L-homocysteine + H(+)</text>
        <dbReference type="Rhea" id="RHEA:42712"/>
        <dbReference type="Rhea" id="RHEA-COMP:10167"/>
        <dbReference type="Rhea" id="RHEA-COMP:10193"/>
        <dbReference type="ChEBI" id="CHEBI:15378"/>
        <dbReference type="ChEBI" id="CHEBI:57856"/>
        <dbReference type="ChEBI" id="CHEBI:59789"/>
        <dbReference type="ChEBI" id="CHEBI:65315"/>
        <dbReference type="ChEBI" id="CHEBI:74447"/>
        <dbReference type="EC" id="2.1.1.35"/>
    </reaction>
    <physiologicalReaction direction="left-to-right" evidence="5">
        <dbReference type="Rhea" id="RHEA:42713"/>
    </physiologicalReaction>
</comment>
<evidence type="ECO:0000313" key="9">
    <source>
        <dbReference type="EMBL" id="CAH0585569.1"/>
    </source>
</evidence>
<evidence type="ECO:0000256" key="8">
    <source>
        <dbReference type="SAM" id="MobiDB-lite"/>
    </source>
</evidence>
<evidence type="ECO:0000256" key="3">
    <source>
        <dbReference type="ARBA" id="ARBA00022691"/>
    </source>
</evidence>
<dbReference type="InterPro" id="IPR012677">
    <property type="entry name" value="Nucleotide-bd_a/b_plait_sf"/>
</dbReference>
<reference evidence="9" key="1">
    <citation type="submission" date="2021-12" db="EMBL/GenBank/DDBJ databases">
        <authorList>
            <person name="King R."/>
        </authorList>
    </citation>
    <scope>NUCLEOTIDE SEQUENCE</scope>
</reference>
<evidence type="ECO:0000313" key="10">
    <source>
        <dbReference type="Proteomes" id="UP001154114"/>
    </source>
</evidence>
<dbReference type="EMBL" id="LR824017">
    <property type="protein sequence ID" value="CAH0585569.1"/>
    <property type="molecule type" value="Genomic_DNA"/>
</dbReference>
<protein>
    <recommendedName>
        <fullName evidence="4">tRNA (uracil(54)-C(5))-methyltransferase</fullName>
        <ecNumber evidence="4">2.1.1.35</ecNumber>
    </recommendedName>
</protein>
<feature type="compositionally biased region" description="Basic and acidic residues" evidence="8">
    <location>
        <begin position="137"/>
        <end position="150"/>
    </location>
</feature>
<keyword evidence="2 6" id="KW-0808">Transferase</keyword>
<dbReference type="EC" id="2.1.1.35" evidence="4"/>
<feature type="region of interest" description="Disordered" evidence="8">
    <location>
        <begin position="571"/>
        <end position="606"/>
    </location>
</feature>
<feature type="binding site" evidence="6">
    <location>
        <position position="441"/>
    </location>
    <ligand>
        <name>S-adenosyl-L-methionine</name>
        <dbReference type="ChEBI" id="CHEBI:59789"/>
    </ligand>
</feature>
<dbReference type="GO" id="GO:0006396">
    <property type="term" value="P:RNA processing"/>
    <property type="evidence" value="ECO:0007669"/>
    <property type="project" value="InterPro"/>
</dbReference>
<feature type="active site" description="Nucleophile" evidence="6">
    <location>
        <position position="518"/>
    </location>
</feature>
<dbReference type="Proteomes" id="UP001154114">
    <property type="component" value="Chromosome 14"/>
</dbReference>
<feature type="binding site" evidence="6">
    <location>
        <position position="391"/>
    </location>
    <ligand>
        <name>S-adenosyl-L-methionine</name>
        <dbReference type="ChEBI" id="CHEBI:59789"/>
    </ligand>
</feature>
<comment type="similarity">
    <text evidence="6">Belongs to the class I-like SAM-binding methyltransferase superfamily. RNA M5U methyltransferase family.</text>
</comment>
<dbReference type="PANTHER" id="PTHR45904">
    <property type="entry name" value="TRNA (URACIL-5-)-METHYLTRANSFERASE"/>
    <property type="match status" value="1"/>
</dbReference>
<dbReference type="InterPro" id="IPR030390">
    <property type="entry name" value="MeTrfase_TrmA_AS"/>
</dbReference>
<dbReference type="GO" id="GO:0003723">
    <property type="term" value="F:RNA binding"/>
    <property type="evidence" value="ECO:0007669"/>
    <property type="project" value="TreeGrafter"/>
</dbReference>
<organism evidence="9 10">
    <name type="scientific">Chrysodeixis includens</name>
    <name type="common">Soybean looper</name>
    <name type="synonym">Pseudoplusia includens</name>
    <dbReference type="NCBI Taxonomy" id="689277"/>
    <lineage>
        <taxon>Eukaryota</taxon>
        <taxon>Metazoa</taxon>
        <taxon>Ecdysozoa</taxon>
        <taxon>Arthropoda</taxon>
        <taxon>Hexapoda</taxon>
        <taxon>Insecta</taxon>
        <taxon>Pterygota</taxon>
        <taxon>Neoptera</taxon>
        <taxon>Endopterygota</taxon>
        <taxon>Lepidoptera</taxon>
        <taxon>Glossata</taxon>
        <taxon>Ditrysia</taxon>
        <taxon>Noctuoidea</taxon>
        <taxon>Noctuidae</taxon>
        <taxon>Plusiinae</taxon>
        <taxon>Chrysodeixis</taxon>
    </lineage>
</organism>
<feature type="compositionally biased region" description="Basic and acidic residues" evidence="8">
    <location>
        <begin position="584"/>
        <end position="596"/>
    </location>
</feature>
<evidence type="ECO:0000256" key="7">
    <source>
        <dbReference type="PROSITE-ProRule" id="PRU10015"/>
    </source>
</evidence>
<dbReference type="GO" id="GO:0009451">
    <property type="term" value="P:RNA modification"/>
    <property type="evidence" value="ECO:0007669"/>
    <property type="project" value="UniProtKB-ARBA"/>
</dbReference>
<dbReference type="PROSITE" id="PS01230">
    <property type="entry name" value="TRMA_1"/>
    <property type="match status" value="1"/>
</dbReference>
<name>A0A9P0BIS7_CHRIL</name>
<comment type="caution">
    <text evidence="6">Lacks conserved residue(s) required for the propagation of feature annotation.</text>
</comment>
<dbReference type="Gene3D" id="3.40.50.150">
    <property type="entry name" value="Vaccinia Virus protein VP39"/>
    <property type="match status" value="1"/>
</dbReference>
<evidence type="ECO:0000256" key="4">
    <source>
        <dbReference type="ARBA" id="ARBA00033763"/>
    </source>
</evidence>
<dbReference type="GO" id="GO:0030697">
    <property type="term" value="F:tRNA (uracil(54)-C5)-methyltransferase activity, S-adenosyl methionine-dependent"/>
    <property type="evidence" value="ECO:0007669"/>
    <property type="project" value="UniProtKB-EC"/>
</dbReference>
<evidence type="ECO:0000256" key="5">
    <source>
        <dbReference type="ARBA" id="ARBA00047278"/>
    </source>
</evidence>
<dbReference type="OrthoDB" id="10250660at2759"/>
<dbReference type="Gene3D" id="3.30.70.330">
    <property type="match status" value="1"/>
</dbReference>
<dbReference type="PANTHER" id="PTHR45904:SF2">
    <property type="entry name" value="TRNA (URACIL-5-)-METHYLTRANSFERASE HOMOLOG A"/>
    <property type="match status" value="1"/>
</dbReference>
<dbReference type="PROSITE" id="PS01231">
    <property type="entry name" value="TRMA_2"/>
    <property type="match status" value="1"/>
</dbReference>
<dbReference type="InterPro" id="IPR030391">
    <property type="entry name" value="MeTrfase_TrmA_CS"/>
</dbReference>
<dbReference type="InterPro" id="IPR035979">
    <property type="entry name" value="RBD_domain_sf"/>
</dbReference>
<keyword evidence="3 6" id="KW-0949">S-adenosyl-L-methionine</keyword>
<feature type="binding site" evidence="6">
    <location>
        <position position="490"/>
    </location>
    <ligand>
        <name>S-adenosyl-L-methionine</name>
        <dbReference type="ChEBI" id="CHEBI:59789"/>
    </ligand>
</feature>
<evidence type="ECO:0000256" key="2">
    <source>
        <dbReference type="ARBA" id="ARBA00022679"/>
    </source>
</evidence>
<dbReference type="InterPro" id="IPR045850">
    <property type="entry name" value="TRM2_met"/>
</dbReference>
<dbReference type="SUPFAM" id="SSF53335">
    <property type="entry name" value="S-adenosyl-L-methionine-dependent methyltransferases"/>
    <property type="match status" value="1"/>
</dbReference>
<dbReference type="InterPro" id="IPR010280">
    <property type="entry name" value="U5_MeTrfase_fam"/>
</dbReference>
<feature type="region of interest" description="Disordered" evidence="8">
    <location>
        <begin position="113"/>
        <end position="153"/>
    </location>
</feature>
<dbReference type="PROSITE" id="PS51687">
    <property type="entry name" value="SAM_MT_RNA_M5U"/>
    <property type="match status" value="1"/>
</dbReference>
<keyword evidence="10" id="KW-1185">Reference proteome</keyword>
<feature type="active site" evidence="7">
    <location>
        <position position="518"/>
    </location>
</feature>
<keyword evidence="1 6" id="KW-0489">Methyltransferase</keyword>
<dbReference type="GO" id="GO:0032259">
    <property type="term" value="P:methylation"/>
    <property type="evidence" value="ECO:0007669"/>
    <property type="project" value="UniProtKB-KW"/>
</dbReference>
<proteinExistence type="inferred from homology"/>
<dbReference type="Pfam" id="PF05958">
    <property type="entry name" value="tRNA_U5-meth_tr"/>
    <property type="match status" value="1"/>
</dbReference>
<gene>
    <name evidence="9" type="ORF">CINC_LOCUS2890</name>
</gene>
<evidence type="ECO:0000256" key="1">
    <source>
        <dbReference type="ARBA" id="ARBA00022603"/>
    </source>
</evidence>
<dbReference type="AlphaFoldDB" id="A0A9P0BIS7"/>
<dbReference type="Gene3D" id="2.40.50.1070">
    <property type="match status" value="1"/>
</dbReference>
<accession>A0A9P0BIS7</accession>